<name>A0A137PGT1_CONC2</name>
<keyword evidence="4" id="KW-1185">Reference proteome</keyword>
<organism evidence="3 4">
    <name type="scientific">Conidiobolus coronatus (strain ATCC 28846 / CBS 209.66 / NRRL 28638)</name>
    <name type="common">Delacroixia coronata</name>
    <dbReference type="NCBI Taxonomy" id="796925"/>
    <lineage>
        <taxon>Eukaryota</taxon>
        <taxon>Fungi</taxon>
        <taxon>Fungi incertae sedis</taxon>
        <taxon>Zoopagomycota</taxon>
        <taxon>Entomophthoromycotina</taxon>
        <taxon>Entomophthoromycetes</taxon>
        <taxon>Entomophthorales</taxon>
        <taxon>Ancylistaceae</taxon>
        <taxon>Conidiobolus</taxon>
    </lineage>
</organism>
<feature type="region of interest" description="Disordered" evidence="1">
    <location>
        <begin position="91"/>
        <end position="153"/>
    </location>
</feature>
<accession>A0A137PGT1</accession>
<evidence type="ECO:0000256" key="2">
    <source>
        <dbReference type="SAM" id="SignalP"/>
    </source>
</evidence>
<evidence type="ECO:0008006" key="5">
    <source>
        <dbReference type="Google" id="ProtNLM"/>
    </source>
</evidence>
<dbReference type="AlphaFoldDB" id="A0A137PGT1"/>
<dbReference type="EMBL" id="KQ964427">
    <property type="protein sequence ID" value="KXN74141.1"/>
    <property type="molecule type" value="Genomic_DNA"/>
</dbReference>
<protein>
    <recommendedName>
        <fullName evidence="5">Extracellular membrane protein CFEM domain-containing protein</fullName>
    </recommendedName>
</protein>
<feature type="compositionally biased region" description="Basic and acidic residues" evidence="1">
    <location>
        <begin position="91"/>
        <end position="141"/>
    </location>
</feature>
<gene>
    <name evidence="3" type="ORF">CONCODRAFT_89856</name>
</gene>
<dbReference type="Proteomes" id="UP000070444">
    <property type="component" value="Unassembled WGS sequence"/>
</dbReference>
<evidence type="ECO:0000256" key="1">
    <source>
        <dbReference type="SAM" id="MobiDB-lite"/>
    </source>
</evidence>
<reference evidence="3 4" key="1">
    <citation type="journal article" date="2015" name="Genome Biol. Evol.">
        <title>Phylogenomic analyses indicate that early fungi evolved digesting cell walls of algal ancestors of land plants.</title>
        <authorList>
            <person name="Chang Y."/>
            <person name="Wang S."/>
            <person name="Sekimoto S."/>
            <person name="Aerts A.L."/>
            <person name="Choi C."/>
            <person name="Clum A."/>
            <person name="LaButti K.M."/>
            <person name="Lindquist E.A."/>
            <person name="Yee Ngan C."/>
            <person name="Ohm R.A."/>
            <person name="Salamov A.A."/>
            <person name="Grigoriev I.V."/>
            <person name="Spatafora J.W."/>
            <person name="Berbee M.L."/>
        </authorList>
    </citation>
    <scope>NUCLEOTIDE SEQUENCE [LARGE SCALE GENOMIC DNA]</scope>
    <source>
        <strain evidence="3 4">NRRL 28638</strain>
    </source>
</reference>
<evidence type="ECO:0000313" key="4">
    <source>
        <dbReference type="Proteomes" id="UP000070444"/>
    </source>
</evidence>
<proteinExistence type="predicted"/>
<evidence type="ECO:0000313" key="3">
    <source>
        <dbReference type="EMBL" id="KXN74141.1"/>
    </source>
</evidence>
<feature type="chain" id="PRO_5007294901" description="Extracellular membrane protein CFEM domain-containing protein" evidence="2">
    <location>
        <begin position="17"/>
        <end position="171"/>
    </location>
</feature>
<sequence length="171" mass="18687">MNSKIVFFTLLSALLAQDAGKISDESLKCLKEKNCGIDINCIPACFKGTEMSGDLPQKAVNCMTKNCLKEAADQNKFATCAGTCYATIAKEKKEDDKEKKEDDKDKKEENKDEKKDGDKEKKDDNKDKKDDSKEKKEEPKMAENANKGNSASALTGSAAFALVLSAISMAL</sequence>
<feature type="signal peptide" evidence="2">
    <location>
        <begin position="1"/>
        <end position="16"/>
    </location>
</feature>
<keyword evidence="2" id="KW-0732">Signal</keyword>